<sequence length="83" mass="9115">MASGHIEAARDSRRWTLGGVSTAEKAIEIHCALDQREHLAVPLIVLALAQIHQCHGSRNSPSVIQRALMTARETGEPQMLFQC</sequence>
<dbReference type="AlphaFoldDB" id="C3KPR5"/>
<evidence type="ECO:0000313" key="2">
    <source>
        <dbReference type="Proteomes" id="UP000001054"/>
    </source>
</evidence>
<organism evidence="1 2">
    <name type="scientific">Sinorhizobium fredii (strain NBRC 101917 / NGR234)</name>
    <dbReference type="NCBI Taxonomy" id="394"/>
    <lineage>
        <taxon>Bacteria</taxon>
        <taxon>Pseudomonadati</taxon>
        <taxon>Pseudomonadota</taxon>
        <taxon>Alphaproteobacteria</taxon>
        <taxon>Hyphomicrobiales</taxon>
        <taxon>Rhizobiaceae</taxon>
        <taxon>Sinorhizobium/Ensifer group</taxon>
        <taxon>Sinorhizobium</taxon>
    </lineage>
</organism>
<dbReference type="HOGENOM" id="CLU_2540253_0_0_5"/>
<dbReference type="EMBL" id="CP000874">
    <property type="protein sequence ID" value="ACP22073.1"/>
    <property type="molecule type" value="Genomic_DNA"/>
</dbReference>
<dbReference type="KEGG" id="rhi:NGR_b06150"/>
<dbReference type="Proteomes" id="UP000001054">
    <property type="component" value="Plasmid pNGR234b"/>
</dbReference>
<name>C3KPR5_SINFN</name>
<gene>
    <name evidence="1" type="ordered locus">NGR_b06150</name>
</gene>
<reference evidence="1 2" key="2">
    <citation type="journal article" date="2009" name="Appl. Environ. Microbiol.">
        <title>Rhizobium sp. strain NGR234 possesses a remarkable number of secretion systems.</title>
        <authorList>
            <person name="Schmeisser C."/>
            <person name="Liesegang H."/>
            <person name="Krysciak D."/>
            <person name="Bakkou N."/>
            <person name="Le Quere A."/>
            <person name="Wollherr A."/>
            <person name="Heinemeyer I."/>
            <person name="Morgenstern B."/>
            <person name="Pommerening-Roeser A."/>
            <person name="Flores M."/>
            <person name="Palacios R."/>
            <person name="Brenner S."/>
            <person name="Gottschalk G."/>
            <person name="Schmitz R.A."/>
            <person name="Broughton W.J."/>
            <person name="Perret X."/>
            <person name="Strittmatter A.W."/>
            <person name="Streit W.R."/>
        </authorList>
    </citation>
    <scope>NUCLEOTIDE SEQUENCE [LARGE SCALE GENOMIC DNA]</scope>
    <source>
        <strain evidence="2">NBRC 101917 / NGR234</strain>
    </source>
</reference>
<accession>C3KPR5</accession>
<proteinExistence type="predicted"/>
<reference evidence="2" key="1">
    <citation type="journal article" date="2004" name="J. Bacteriol.">
        <title>An evolutionary hot spot: the pNGR234b replicon of Rhizobium sp. strain NGR234.</title>
        <authorList>
            <person name="Streit W.R."/>
            <person name="Schmitz R.A."/>
            <person name="Perret X."/>
            <person name="Staehelin C."/>
            <person name="Deakin W.J."/>
            <person name="Raasch C."/>
            <person name="Liesegang H."/>
            <person name="Broughton W.J."/>
        </authorList>
    </citation>
    <scope>NUCLEOTIDE SEQUENCE [LARGE SCALE GENOMIC DNA]</scope>
    <source>
        <strain evidence="2">NBRC 101917 / NGR234</strain>
    </source>
</reference>
<evidence type="ECO:0000313" key="1">
    <source>
        <dbReference type="EMBL" id="ACP22073.1"/>
    </source>
</evidence>
<protein>
    <submittedName>
        <fullName evidence="1">Uncharacterized protein</fullName>
    </submittedName>
</protein>
<geneLocation type="plasmid" evidence="2">
    <name>sym pNGR234b</name>
</geneLocation>
<keyword evidence="2" id="KW-1185">Reference proteome</keyword>
<keyword evidence="1" id="KW-0614">Plasmid</keyword>